<organism evidence="1 2">
    <name type="scientific">Rickenella mellea</name>
    <dbReference type="NCBI Taxonomy" id="50990"/>
    <lineage>
        <taxon>Eukaryota</taxon>
        <taxon>Fungi</taxon>
        <taxon>Dikarya</taxon>
        <taxon>Basidiomycota</taxon>
        <taxon>Agaricomycotina</taxon>
        <taxon>Agaricomycetes</taxon>
        <taxon>Hymenochaetales</taxon>
        <taxon>Rickenellaceae</taxon>
        <taxon>Rickenella</taxon>
    </lineage>
</organism>
<evidence type="ECO:0000313" key="2">
    <source>
        <dbReference type="Proteomes" id="UP000294933"/>
    </source>
</evidence>
<dbReference type="VEuPathDB" id="FungiDB:BD410DRAFT_237390"/>
<dbReference type="AlphaFoldDB" id="A0A4Y7QN28"/>
<accession>A0A4Y7QN28</accession>
<sequence length="159" mass="18301">MHPHKSIHFLPPFLAVTNHSTPHPSLDRKAHTYIEEHNRRTCTSVTQEEISLCHRVFIFVNRDRVTLRTDGTTSLPRPSCPPRILSIHYPNLPSLQHSFIHFPLFMQSSISINSSSFTPHRHFTHSLRNHSCGIPSSVASFRHCMHIIASRVYSVRHSL</sequence>
<proteinExistence type="predicted"/>
<name>A0A4Y7QN28_9AGAM</name>
<dbReference type="Proteomes" id="UP000294933">
    <property type="component" value="Unassembled WGS sequence"/>
</dbReference>
<dbReference type="EMBL" id="ML170157">
    <property type="protein sequence ID" value="TDL28668.1"/>
    <property type="molecule type" value="Genomic_DNA"/>
</dbReference>
<protein>
    <submittedName>
        <fullName evidence="1">Uncharacterized protein</fullName>
    </submittedName>
</protein>
<reference evidence="1 2" key="1">
    <citation type="submission" date="2018-06" db="EMBL/GenBank/DDBJ databases">
        <title>A transcriptomic atlas of mushroom development highlights an independent origin of complex multicellularity.</title>
        <authorList>
            <consortium name="DOE Joint Genome Institute"/>
            <person name="Krizsan K."/>
            <person name="Almasi E."/>
            <person name="Merenyi Z."/>
            <person name="Sahu N."/>
            <person name="Viragh M."/>
            <person name="Koszo T."/>
            <person name="Mondo S."/>
            <person name="Kiss B."/>
            <person name="Balint B."/>
            <person name="Kues U."/>
            <person name="Barry K."/>
            <person name="Hegedus J.C."/>
            <person name="Henrissat B."/>
            <person name="Johnson J."/>
            <person name="Lipzen A."/>
            <person name="Ohm R."/>
            <person name="Nagy I."/>
            <person name="Pangilinan J."/>
            <person name="Yan J."/>
            <person name="Xiong Y."/>
            <person name="Grigoriev I.V."/>
            <person name="Hibbett D.S."/>
            <person name="Nagy L.G."/>
        </authorList>
    </citation>
    <scope>NUCLEOTIDE SEQUENCE [LARGE SCALE GENOMIC DNA]</scope>
    <source>
        <strain evidence="1 2">SZMC22713</strain>
    </source>
</reference>
<evidence type="ECO:0000313" key="1">
    <source>
        <dbReference type="EMBL" id="TDL28668.1"/>
    </source>
</evidence>
<keyword evidence="2" id="KW-1185">Reference proteome</keyword>
<gene>
    <name evidence="1" type="ORF">BD410DRAFT_237390</name>
</gene>